<dbReference type="InterPro" id="IPR004739">
    <property type="entry name" value="GMP_synth_GATase"/>
</dbReference>
<dbReference type="GO" id="GO:0005829">
    <property type="term" value="C:cytosol"/>
    <property type="evidence" value="ECO:0007669"/>
    <property type="project" value="TreeGrafter"/>
</dbReference>
<dbReference type="InterPro" id="IPR014729">
    <property type="entry name" value="Rossmann-like_a/b/a_fold"/>
</dbReference>
<dbReference type="PRINTS" id="PR00096">
    <property type="entry name" value="GATASE"/>
</dbReference>
<dbReference type="PROSITE" id="PS51273">
    <property type="entry name" value="GATASE_TYPE_1"/>
    <property type="match status" value="1"/>
</dbReference>
<keyword evidence="5 9" id="KW-0332">GMP biosynthesis</keyword>
<dbReference type="InterPro" id="IPR001674">
    <property type="entry name" value="GMP_synth_C"/>
</dbReference>
<dbReference type="EC" id="6.3.5.2" evidence="9"/>
<evidence type="ECO:0000313" key="13">
    <source>
        <dbReference type="EMBL" id="TMJ10523.1"/>
    </source>
</evidence>
<evidence type="ECO:0000256" key="3">
    <source>
        <dbReference type="ARBA" id="ARBA00022598"/>
    </source>
</evidence>
<feature type="region of interest" description="Disordered" evidence="11">
    <location>
        <begin position="1"/>
        <end position="52"/>
    </location>
</feature>
<keyword evidence="3 9" id="KW-0436">Ligase</keyword>
<evidence type="ECO:0000256" key="5">
    <source>
        <dbReference type="ARBA" id="ARBA00022749"/>
    </source>
</evidence>
<sequence>MTRDRGNPHARFASSGRSAGTPTLASRARGGAREREAAKSGRITNHESRITAPRPSDVDTVIVLDFGAQYAQLIARRVREAKVRSLILPYDTPVDEIQALRPKGLILSGGPASVYEPGAPHCDPRIFDGRVPALGICYGMQLMAHELGGRTSAAGQREYGRTRLFVDDRADLFAGLEPRLMCWMSHGDSVVTLPTGFEALARTDHNPVAAMANRRLRQFGVQFHPEVTHTPWGTQVLQNFLYTVCGCRPQWTMASFIETQVEAIRHTVNAGRAICALSGGVDSAAAAALAYRAIHDQLTCIFVDHGLLRQGEPEQVIQTFRGSFQMPLVHVDARDRFLHRLAGIVEPEQKRRAIGEEFIAVFNEEARKLGRVDFLVQGTLYPDVIESGTRTAARIKTHHNVGGLPAHMQLHLIEPFRELFKDEVREVARQLDLPDEMVWRHPFPGPGLAIRVLGEVSADRLELARHADAVVLEELRTAGLMRKVWQAFAVLLPVYSVGVMGDARTYGHTVVVRVVTSEDGMTADWARLPDDLLERVANRITREVPGITRVAYDITSKPPATIEWE</sequence>
<dbReference type="FunFam" id="3.40.50.880:FF:000001">
    <property type="entry name" value="GMP synthase [glutamine-hydrolyzing]"/>
    <property type="match status" value="1"/>
</dbReference>
<feature type="domain" description="GMPS ATP-PPase" evidence="12">
    <location>
        <begin position="251"/>
        <end position="440"/>
    </location>
</feature>
<dbReference type="HAMAP" id="MF_00344">
    <property type="entry name" value="GMP_synthase"/>
    <property type="match status" value="1"/>
</dbReference>
<evidence type="ECO:0000256" key="1">
    <source>
        <dbReference type="ARBA" id="ARBA00002332"/>
    </source>
</evidence>
<dbReference type="InterPro" id="IPR022310">
    <property type="entry name" value="NAD/GMP_synthase"/>
</dbReference>
<feature type="compositionally biased region" description="Polar residues" evidence="11">
    <location>
        <begin position="15"/>
        <end position="24"/>
    </location>
</feature>
<comment type="caution">
    <text evidence="13">The sequence shown here is derived from an EMBL/GenBank/DDBJ whole genome shotgun (WGS) entry which is preliminary data.</text>
</comment>
<dbReference type="Pfam" id="PF00117">
    <property type="entry name" value="GATase"/>
    <property type="match status" value="1"/>
</dbReference>
<evidence type="ECO:0000259" key="12">
    <source>
        <dbReference type="PROSITE" id="PS51553"/>
    </source>
</evidence>
<comment type="subunit">
    <text evidence="9">Homodimer.</text>
</comment>
<reference evidence="13 14" key="1">
    <citation type="journal article" date="2019" name="Nat. Microbiol.">
        <title>Mediterranean grassland soil C-N compound turnover is dependent on rainfall and depth, and is mediated by genomically divergent microorganisms.</title>
        <authorList>
            <person name="Diamond S."/>
            <person name="Andeer P.F."/>
            <person name="Li Z."/>
            <person name="Crits-Christoph A."/>
            <person name="Burstein D."/>
            <person name="Anantharaman K."/>
            <person name="Lane K.R."/>
            <person name="Thomas B.C."/>
            <person name="Pan C."/>
            <person name="Northen T.R."/>
            <person name="Banfield J.F."/>
        </authorList>
    </citation>
    <scope>NUCLEOTIDE SEQUENCE [LARGE SCALE GENOMIC DNA]</scope>
    <source>
        <strain evidence="13">NP_2</strain>
    </source>
</reference>
<comment type="function">
    <text evidence="1 9">Catalyzes the synthesis of GMP from XMP.</text>
</comment>
<evidence type="ECO:0000256" key="10">
    <source>
        <dbReference type="PROSITE-ProRule" id="PRU00886"/>
    </source>
</evidence>
<comment type="pathway">
    <text evidence="2 9">Purine metabolism; GMP biosynthesis; GMP from XMP (L-Gln route): step 1/1.</text>
</comment>
<dbReference type="UniPathway" id="UPA00189">
    <property type="reaction ID" value="UER00296"/>
</dbReference>
<dbReference type="AlphaFoldDB" id="A0A537LR75"/>
<feature type="active site" description="Nucleophile" evidence="9">
    <location>
        <position position="137"/>
    </location>
</feature>
<dbReference type="CDD" id="cd01742">
    <property type="entry name" value="GATase1_GMP_Synthase"/>
    <property type="match status" value="1"/>
</dbReference>
<dbReference type="FunFam" id="3.30.300.10:FF:000002">
    <property type="entry name" value="GMP synthase [glutamine-hydrolyzing]"/>
    <property type="match status" value="1"/>
</dbReference>
<dbReference type="GO" id="GO:0003921">
    <property type="term" value="F:GMP synthase activity"/>
    <property type="evidence" value="ECO:0007669"/>
    <property type="project" value="InterPro"/>
</dbReference>
<feature type="binding site" evidence="10">
    <location>
        <begin position="278"/>
        <end position="284"/>
    </location>
    <ligand>
        <name>ATP</name>
        <dbReference type="ChEBI" id="CHEBI:30616"/>
    </ligand>
</feature>
<dbReference type="EMBL" id="VBAJ01000009">
    <property type="protein sequence ID" value="TMJ10523.1"/>
    <property type="molecule type" value="Genomic_DNA"/>
</dbReference>
<dbReference type="PROSITE" id="PS51553">
    <property type="entry name" value="GMPS_ATP_PPASE"/>
    <property type="match status" value="1"/>
</dbReference>
<dbReference type="NCBIfam" id="TIGR00884">
    <property type="entry name" value="guaA_Cterm"/>
    <property type="match status" value="1"/>
</dbReference>
<dbReference type="FunFam" id="3.40.50.620:FF:000001">
    <property type="entry name" value="GMP synthase [glutamine-hydrolyzing]"/>
    <property type="match status" value="1"/>
</dbReference>
<dbReference type="Pfam" id="PF02540">
    <property type="entry name" value="NAD_synthase"/>
    <property type="match status" value="1"/>
</dbReference>
<dbReference type="SUPFAM" id="SSF54810">
    <property type="entry name" value="GMP synthetase C-terminal dimerisation domain"/>
    <property type="match status" value="1"/>
</dbReference>
<dbReference type="PRINTS" id="PR00097">
    <property type="entry name" value="ANTSNTHASEII"/>
</dbReference>
<dbReference type="NCBIfam" id="NF000848">
    <property type="entry name" value="PRK00074.1"/>
    <property type="match status" value="1"/>
</dbReference>
<proteinExistence type="inferred from homology"/>
<evidence type="ECO:0000313" key="14">
    <source>
        <dbReference type="Proteomes" id="UP000318661"/>
    </source>
</evidence>
<feature type="compositionally biased region" description="Basic and acidic residues" evidence="11">
    <location>
        <begin position="31"/>
        <end position="49"/>
    </location>
</feature>
<dbReference type="NCBIfam" id="TIGR00888">
    <property type="entry name" value="guaA_Nterm"/>
    <property type="match status" value="1"/>
</dbReference>
<comment type="catalytic activity">
    <reaction evidence="9">
        <text>XMP + L-glutamine + ATP + H2O = GMP + L-glutamate + AMP + diphosphate + 2 H(+)</text>
        <dbReference type="Rhea" id="RHEA:11680"/>
        <dbReference type="ChEBI" id="CHEBI:15377"/>
        <dbReference type="ChEBI" id="CHEBI:15378"/>
        <dbReference type="ChEBI" id="CHEBI:29985"/>
        <dbReference type="ChEBI" id="CHEBI:30616"/>
        <dbReference type="ChEBI" id="CHEBI:33019"/>
        <dbReference type="ChEBI" id="CHEBI:57464"/>
        <dbReference type="ChEBI" id="CHEBI:58115"/>
        <dbReference type="ChEBI" id="CHEBI:58359"/>
        <dbReference type="ChEBI" id="CHEBI:456215"/>
        <dbReference type="EC" id="6.3.5.2"/>
    </reaction>
</comment>
<dbReference type="PRINTS" id="PR00099">
    <property type="entry name" value="CPSGATASE"/>
</dbReference>
<evidence type="ECO:0000256" key="2">
    <source>
        <dbReference type="ARBA" id="ARBA00005153"/>
    </source>
</evidence>
<dbReference type="SUPFAM" id="SSF52317">
    <property type="entry name" value="Class I glutamine amidotransferase-like"/>
    <property type="match status" value="1"/>
</dbReference>
<keyword evidence="4 9" id="KW-0547">Nucleotide-binding</keyword>
<name>A0A537LR75_9BACT</name>
<evidence type="ECO:0000256" key="7">
    <source>
        <dbReference type="ARBA" id="ARBA00022840"/>
    </source>
</evidence>
<dbReference type="Gene3D" id="3.30.300.10">
    <property type="match status" value="1"/>
</dbReference>
<feature type="active site" evidence="9">
    <location>
        <position position="226"/>
    </location>
</feature>
<dbReference type="Gene3D" id="3.40.50.620">
    <property type="entry name" value="HUPs"/>
    <property type="match status" value="1"/>
</dbReference>
<keyword evidence="7 9" id="KW-0067">ATP-binding</keyword>
<organism evidence="13 14">
    <name type="scientific">Candidatus Segetimicrobium genomatis</name>
    <dbReference type="NCBI Taxonomy" id="2569760"/>
    <lineage>
        <taxon>Bacteria</taxon>
        <taxon>Bacillati</taxon>
        <taxon>Candidatus Sysuimicrobiota</taxon>
        <taxon>Candidatus Sysuimicrobiia</taxon>
        <taxon>Candidatus Sysuimicrobiales</taxon>
        <taxon>Candidatus Segetimicrobiaceae</taxon>
        <taxon>Candidatus Segetimicrobium</taxon>
    </lineage>
</organism>
<protein>
    <recommendedName>
        <fullName evidence="9">GMP synthase [glutamine-hydrolyzing]</fullName>
        <ecNumber evidence="9">6.3.5.2</ecNumber>
    </recommendedName>
    <alternativeName>
        <fullName evidence="9">GMP synthetase</fullName>
    </alternativeName>
    <alternativeName>
        <fullName evidence="9">Glutamine amidotransferase</fullName>
    </alternativeName>
</protein>
<dbReference type="Proteomes" id="UP000318661">
    <property type="component" value="Unassembled WGS sequence"/>
</dbReference>
<evidence type="ECO:0000256" key="8">
    <source>
        <dbReference type="ARBA" id="ARBA00022962"/>
    </source>
</evidence>
<gene>
    <name evidence="9 13" type="primary">guaA</name>
    <name evidence="13" type="ORF">E6G99_00295</name>
</gene>
<evidence type="ECO:0000256" key="11">
    <source>
        <dbReference type="SAM" id="MobiDB-lite"/>
    </source>
</evidence>
<dbReference type="Pfam" id="PF00958">
    <property type="entry name" value="GMP_synt_C"/>
    <property type="match status" value="1"/>
</dbReference>
<dbReference type="InterPro" id="IPR017926">
    <property type="entry name" value="GATASE"/>
</dbReference>
<dbReference type="GO" id="GO:0005524">
    <property type="term" value="F:ATP binding"/>
    <property type="evidence" value="ECO:0007669"/>
    <property type="project" value="UniProtKB-UniRule"/>
</dbReference>
<feature type="active site" evidence="9">
    <location>
        <position position="224"/>
    </location>
</feature>
<evidence type="ECO:0000256" key="6">
    <source>
        <dbReference type="ARBA" id="ARBA00022755"/>
    </source>
</evidence>
<dbReference type="Gene3D" id="3.40.50.880">
    <property type="match status" value="1"/>
</dbReference>
<keyword evidence="8 9" id="KW-0315">Glutamine amidotransferase</keyword>
<evidence type="ECO:0000256" key="4">
    <source>
        <dbReference type="ARBA" id="ARBA00022741"/>
    </source>
</evidence>
<evidence type="ECO:0000256" key="9">
    <source>
        <dbReference type="HAMAP-Rule" id="MF_00344"/>
    </source>
</evidence>
<dbReference type="InterPro" id="IPR029062">
    <property type="entry name" value="Class_I_gatase-like"/>
</dbReference>
<dbReference type="InterPro" id="IPR025777">
    <property type="entry name" value="GMPS_ATP_PPase_dom"/>
</dbReference>
<dbReference type="InterPro" id="IPR022955">
    <property type="entry name" value="GMP_synthase"/>
</dbReference>
<dbReference type="PANTHER" id="PTHR11922:SF2">
    <property type="entry name" value="GMP SYNTHASE [GLUTAMINE-HYDROLYZING]"/>
    <property type="match status" value="1"/>
</dbReference>
<dbReference type="PANTHER" id="PTHR11922">
    <property type="entry name" value="GMP SYNTHASE-RELATED"/>
    <property type="match status" value="1"/>
</dbReference>
<keyword evidence="6 9" id="KW-0658">Purine biosynthesis</keyword>
<dbReference type="CDD" id="cd01997">
    <property type="entry name" value="GMP_synthase_C"/>
    <property type="match status" value="1"/>
</dbReference>
<dbReference type="SUPFAM" id="SSF52402">
    <property type="entry name" value="Adenine nucleotide alpha hydrolases-like"/>
    <property type="match status" value="1"/>
</dbReference>
<accession>A0A537LR75</accession>